<sequence length="107" mass="11917">MLTLADRKPWRLAENTHRFVILGRSKERSDAAQTPGSMPRLQSAATVQNSAPRRPSAKITAWIPGSPRRSSAPASPRDDEVGEASANPERCRWPARQRLSRSLMSRN</sequence>
<keyword evidence="3" id="KW-1185">Reference proteome</keyword>
<gene>
    <name evidence="2" type="ORF">CIT25_17045</name>
</gene>
<dbReference type="Proteomes" id="UP000216215">
    <property type="component" value="Unassembled WGS sequence"/>
</dbReference>
<evidence type="ECO:0000313" key="3">
    <source>
        <dbReference type="Proteomes" id="UP000216215"/>
    </source>
</evidence>
<dbReference type="AlphaFoldDB" id="A0AB36R952"/>
<dbReference type="EMBL" id="NPKI01000018">
    <property type="protein sequence ID" value="PAQ01048.1"/>
    <property type="molecule type" value="Genomic_DNA"/>
</dbReference>
<comment type="caution">
    <text evidence="2">The sequence shown here is derived from an EMBL/GenBank/DDBJ whole genome shotgun (WGS) entry which is preliminary data.</text>
</comment>
<name>A0AB36R952_9HYPH</name>
<evidence type="ECO:0000313" key="2">
    <source>
        <dbReference type="EMBL" id="PAQ01048.1"/>
    </source>
</evidence>
<proteinExistence type="predicted"/>
<evidence type="ECO:0000256" key="1">
    <source>
        <dbReference type="SAM" id="MobiDB-lite"/>
    </source>
</evidence>
<feature type="region of interest" description="Disordered" evidence="1">
    <location>
        <begin position="24"/>
        <end position="107"/>
    </location>
</feature>
<reference evidence="3" key="1">
    <citation type="submission" date="2017-08" db="EMBL/GenBank/DDBJ databases">
        <title>Mesorhizobium wenxinae sp. nov., a novel rhizobial species isolated from root nodules of chickpea (Cicer arietinum L.).</title>
        <authorList>
            <person name="Zhang J."/>
        </authorList>
    </citation>
    <scope>NUCLEOTIDE SEQUENCE [LARGE SCALE GENOMIC DNA]</scope>
    <source>
        <strain evidence="3">USDA 3392</strain>
    </source>
</reference>
<protein>
    <submittedName>
        <fullName evidence="2">Uncharacterized protein</fullName>
    </submittedName>
</protein>
<organism evidence="2 3">
    <name type="scientific">Mesorhizobium mediterraneum</name>
    <dbReference type="NCBI Taxonomy" id="43617"/>
    <lineage>
        <taxon>Bacteria</taxon>
        <taxon>Pseudomonadati</taxon>
        <taxon>Pseudomonadota</taxon>
        <taxon>Alphaproteobacteria</taxon>
        <taxon>Hyphomicrobiales</taxon>
        <taxon>Phyllobacteriaceae</taxon>
        <taxon>Mesorhizobium</taxon>
    </lineage>
</organism>
<feature type="compositionally biased region" description="Low complexity" evidence="1">
    <location>
        <begin position="66"/>
        <end position="75"/>
    </location>
</feature>
<accession>A0AB36R952</accession>